<dbReference type="InterPro" id="IPR038607">
    <property type="entry name" value="PhoD-like_sf"/>
</dbReference>
<organism evidence="2 3">
    <name type="scientific">Hyalangium minutum</name>
    <dbReference type="NCBI Taxonomy" id="394096"/>
    <lineage>
        <taxon>Bacteria</taxon>
        <taxon>Pseudomonadati</taxon>
        <taxon>Myxococcota</taxon>
        <taxon>Myxococcia</taxon>
        <taxon>Myxococcales</taxon>
        <taxon>Cystobacterineae</taxon>
        <taxon>Archangiaceae</taxon>
        <taxon>Hyalangium</taxon>
    </lineage>
</organism>
<dbReference type="RefSeq" id="WP_157232042.1">
    <property type="nucleotide sequence ID" value="NZ_JMCB01000006.1"/>
</dbReference>
<dbReference type="InterPro" id="IPR029052">
    <property type="entry name" value="Metallo-depent_PP-like"/>
</dbReference>
<comment type="caution">
    <text evidence="2">The sequence shown here is derived from an EMBL/GenBank/DDBJ whole genome shotgun (WGS) entry which is preliminary data.</text>
</comment>
<dbReference type="Pfam" id="PF09423">
    <property type="entry name" value="PhoD"/>
    <property type="match status" value="1"/>
</dbReference>
<reference evidence="2 3" key="1">
    <citation type="submission" date="2014-04" db="EMBL/GenBank/DDBJ databases">
        <title>Genome assembly of Hyalangium minutum DSM 14724.</title>
        <authorList>
            <person name="Sharma G."/>
            <person name="Subramanian S."/>
        </authorList>
    </citation>
    <scope>NUCLEOTIDE SEQUENCE [LARGE SCALE GENOMIC DNA]</scope>
    <source>
        <strain evidence="2 3">DSM 14724</strain>
    </source>
</reference>
<dbReference type="Gene3D" id="3.60.21.70">
    <property type="entry name" value="PhoD-like phosphatase"/>
    <property type="match status" value="1"/>
</dbReference>
<keyword evidence="3" id="KW-1185">Reference proteome</keyword>
<dbReference type="Gene3D" id="2.60.40.380">
    <property type="entry name" value="Purple acid phosphatase-like, N-terminal"/>
    <property type="match status" value="1"/>
</dbReference>
<evidence type="ECO:0000313" key="3">
    <source>
        <dbReference type="Proteomes" id="UP000028725"/>
    </source>
</evidence>
<evidence type="ECO:0000313" key="2">
    <source>
        <dbReference type="EMBL" id="KFE68510.1"/>
    </source>
</evidence>
<dbReference type="OrthoDB" id="327733at2"/>
<dbReference type="PANTHER" id="PTHR43606:SF2">
    <property type="entry name" value="ALKALINE PHOSPHATASE FAMILY PROTEIN (AFU_ORTHOLOGUE AFUA_5G03860)"/>
    <property type="match status" value="1"/>
</dbReference>
<dbReference type="InterPro" id="IPR052900">
    <property type="entry name" value="Phospholipid_Metab_Enz"/>
</dbReference>
<dbReference type="STRING" id="394096.DB31_7747"/>
<gene>
    <name evidence="2" type="ORF">DB31_7747</name>
</gene>
<dbReference type="Proteomes" id="UP000028725">
    <property type="component" value="Unassembled WGS sequence"/>
</dbReference>
<dbReference type="EMBL" id="JMCB01000006">
    <property type="protein sequence ID" value="KFE68510.1"/>
    <property type="molecule type" value="Genomic_DNA"/>
</dbReference>
<proteinExistence type="predicted"/>
<name>A0A085WLE7_9BACT</name>
<protein>
    <recommendedName>
        <fullName evidence="1">PhoD-like phosphatase metallophosphatase domain-containing protein</fullName>
    </recommendedName>
</protein>
<evidence type="ECO:0000259" key="1">
    <source>
        <dbReference type="Pfam" id="PF09423"/>
    </source>
</evidence>
<dbReference type="AlphaFoldDB" id="A0A085WLE7"/>
<dbReference type="PANTHER" id="PTHR43606">
    <property type="entry name" value="PHOSPHATASE, PUTATIVE (AFU_ORTHOLOGUE AFUA_6G08710)-RELATED"/>
    <property type="match status" value="1"/>
</dbReference>
<dbReference type="SUPFAM" id="SSF56300">
    <property type="entry name" value="Metallo-dependent phosphatases"/>
    <property type="match status" value="1"/>
</dbReference>
<dbReference type="PATRIC" id="fig|394096.3.peg.3787"/>
<dbReference type="CDD" id="cd07389">
    <property type="entry name" value="MPP_PhoD"/>
    <property type="match status" value="1"/>
</dbReference>
<feature type="domain" description="PhoD-like phosphatase metallophosphatase" evidence="1">
    <location>
        <begin position="169"/>
        <end position="423"/>
    </location>
</feature>
<accession>A0A085WLE7</accession>
<sequence>MAIALAVQPVTVGPIVGHTTDTTVRLWGRGAPAPSGSNQWCYGVAQVLEPGSTTVAQARYFKLLPEDDYTGSVDFSGLAPGRAYAYRMGYFFSQAEAQPPLPSQALELKGASAGAFRTMRPPGSSEISFVVGSCRHPTPGLEELLNTGLPDRGDRVYTSILEQLEGGVATDLLMMAGDQIYADLAANSQTFSQYCANYQRSFTQPNLRRLMSRVPTYMTLDDHEIADNWSMDRLNDPKLSEKKLAENKRRFLAALSAYRCYQVVHGPALERKGEAGATNLLDHYWYTFQSGPARFFVMDIRTERYHRAQPPELISARQMQALQEWMRADRGGLKFVVSAVPFFPDLKLGGWAMGERNDKWAGFQHQRQHLLDFVRDNGVHRTVFLSGDVHVSFWSELRSISRPDFRVHSVISSAFNAPALNAPEFLFKHEGILDGQADYELTRHGGYTRVSNFTRLSWKEPTLRVEIFDRKGKRLHEASLNLDA</sequence>
<dbReference type="InterPro" id="IPR018946">
    <property type="entry name" value="PhoD-like_MPP"/>
</dbReference>